<feature type="compositionally biased region" description="Low complexity" evidence="1">
    <location>
        <begin position="517"/>
        <end position="526"/>
    </location>
</feature>
<gene>
    <name evidence="2" type="ORF">HD595_006903</name>
</gene>
<feature type="compositionally biased region" description="Low complexity" evidence="1">
    <location>
        <begin position="111"/>
        <end position="120"/>
    </location>
</feature>
<feature type="region of interest" description="Disordered" evidence="1">
    <location>
        <begin position="1"/>
        <end position="23"/>
    </location>
</feature>
<dbReference type="PANTHER" id="PTHR36454:SF1">
    <property type="entry name" value="DUF1015 DOMAIN-CONTAINING PROTEIN"/>
    <property type="match status" value="1"/>
</dbReference>
<feature type="compositionally biased region" description="Basic and acidic residues" evidence="1">
    <location>
        <begin position="263"/>
        <end position="274"/>
    </location>
</feature>
<comment type="caution">
    <text evidence="2">The sequence shown here is derived from an EMBL/GenBank/DDBJ whole genome shotgun (WGS) entry which is preliminary data.</text>
</comment>
<reference evidence="2 3" key="1">
    <citation type="submission" date="2022-06" db="EMBL/GenBank/DDBJ databases">
        <title>Sequencing the genomes of 1000 actinobacteria strains.</title>
        <authorList>
            <person name="Klenk H.-P."/>
        </authorList>
    </citation>
    <scope>NUCLEOTIDE SEQUENCE [LARGE SCALE GENOMIC DNA]</scope>
    <source>
        <strain evidence="2 3">DSM 44170</strain>
    </source>
</reference>
<evidence type="ECO:0000313" key="2">
    <source>
        <dbReference type="EMBL" id="MCP2350781.1"/>
    </source>
</evidence>
<evidence type="ECO:0000256" key="1">
    <source>
        <dbReference type="SAM" id="MobiDB-lite"/>
    </source>
</evidence>
<sequence length="799" mass="83513">MDVSSLDHCVRPPSSADDGSARLATESDAAGVLGRLLEDSDVYGSMPDMGSPELPVPAGLVLRPFRGVRFAVDDPAKVTSPPYDLISDDDVRALLHSHPNNVVRLILPRPTTPPVRVETPSDTSEAVPAHGGPVGTPDAREAADDAQRHPDASRDAGRRDMSASETPGTDAVEEPNPDSPQARPTSTTETSDANTPQTRGMNRPGEPDAHSPQTGDAASLGAQDANSAQARHTSGTETPDANIPRTRGADSPVGAGATTSPVTRDEGSPDEHGFAQRMPGVDGTRYAEARDTLRAWLDAGILVTDDLPALYVYEQSGPTVLQRGLIGDVGIADPTQGVILPHEHVFPGPVADRLALMSTTQANLEPIFLLYDGNDGQATRLVDEVATTREPLVVARTEDGLTHRLWAITDSSEIAAINADLRPRQALIADGHHRYATYRVLQRQEHTARAQTGNPTTAPTRPPLPAEQPSPGASRILNALAAQDAVTPHDASPDHSAWATLTPSAGSAGSKTHDASASEAGSGSREASADDGEPKTPRASASEGETRTPQPAGEGETRTPQASAGESEPTPAASTRGDETATRVTSPGDGTSSRAVAQGAPEQAETGRPPSGPWDFGLALLVDATAYPPDLKAIHRVIPGLPLAEAVSKARGSWRVHEYPDLAAGLAALDAAPGLAFLVAGEGGAHLLTDPDPMQLARAMPADRSDRWNALNTSILTEFLMPKVWGVRDDDQTVRIVHHDAHAAVEQAVQAGGTAVILKPLLVAEVLAVAASGERVPRKSTSFGPKPRTGLVLRTFATG</sequence>
<keyword evidence="3" id="KW-1185">Reference proteome</keyword>
<dbReference type="InterPro" id="IPR008323">
    <property type="entry name" value="UCP033563"/>
</dbReference>
<dbReference type="EMBL" id="JAMZEC010000001">
    <property type="protein sequence ID" value="MCP2350781.1"/>
    <property type="molecule type" value="Genomic_DNA"/>
</dbReference>
<name>A0ABT1KBK6_9ACTN</name>
<feature type="region of interest" description="Disordered" evidence="1">
    <location>
        <begin position="484"/>
        <end position="612"/>
    </location>
</feature>
<feature type="region of interest" description="Disordered" evidence="1">
    <location>
        <begin position="111"/>
        <end position="283"/>
    </location>
</feature>
<feature type="compositionally biased region" description="Polar residues" evidence="1">
    <location>
        <begin position="224"/>
        <end position="239"/>
    </location>
</feature>
<feature type="compositionally biased region" description="Polar residues" evidence="1">
    <location>
        <begin position="182"/>
        <end position="200"/>
    </location>
</feature>
<feature type="compositionally biased region" description="Basic and acidic residues" evidence="1">
    <location>
        <begin position="138"/>
        <end position="162"/>
    </location>
</feature>
<accession>A0ABT1KBK6</accession>
<feature type="region of interest" description="Disordered" evidence="1">
    <location>
        <begin position="442"/>
        <end position="472"/>
    </location>
</feature>
<dbReference type="PANTHER" id="PTHR36454">
    <property type="entry name" value="LMO2823 PROTEIN"/>
    <property type="match status" value="1"/>
</dbReference>
<feature type="compositionally biased region" description="Polar residues" evidence="1">
    <location>
        <begin position="582"/>
        <end position="595"/>
    </location>
</feature>
<proteinExistence type="predicted"/>
<organism evidence="2 3">
    <name type="scientific">Nonomuraea roseoviolacea subsp. carminata</name>
    <dbReference type="NCBI Taxonomy" id="160689"/>
    <lineage>
        <taxon>Bacteria</taxon>
        <taxon>Bacillati</taxon>
        <taxon>Actinomycetota</taxon>
        <taxon>Actinomycetes</taxon>
        <taxon>Streptosporangiales</taxon>
        <taxon>Streptosporangiaceae</taxon>
        <taxon>Nonomuraea</taxon>
    </lineage>
</organism>
<evidence type="ECO:0000313" key="3">
    <source>
        <dbReference type="Proteomes" id="UP001320766"/>
    </source>
</evidence>
<protein>
    <submittedName>
        <fullName evidence="2">Uncharacterized protein (DUF1015 family)</fullName>
    </submittedName>
</protein>
<dbReference type="Pfam" id="PF06245">
    <property type="entry name" value="DUF1015"/>
    <property type="match status" value="2"/>
</dbReference>
<feature type="compositionally biased region" description="Polar residues" evidence="1">
    <location>
        <begin position="499"/>
        <end position="510"/>
    </location>
</feature>
<dbReference type="RefSeq" id="WP_253776464.1">
    <property type="nucleotide sequence ID" value="NZ_BAAAVE010000010.1"/>
</dbReference>
<dbReference type="Proteomes" id="UP001320766">
    <property type="component" value="Unassembled WGS sequence"/>
</dbReference>